<comment type="similarity">
    <text evidence="1">Belongs to the PPR family. P subfamily.</text>
</comment>
<dbReference type="Pfam" id="PF01535">
    <property type="entry name" value="PPR"/>
    <property type="match status" value="2"/>
</dbReference>
<feature type="region of interest" description="Disordered" evidence="4">
    <location>
        <begin position="312"/>
        <end position="334"/>
    </location>
</feature>
<gene>
    <name evidence="6" type="ORF">H6P81_011048</name>
</gene>
<feature type="domain" description="Smr" evidence="5">
    <location>
        <begin position="822"/>
        <end position="901"/>
    </location>
</feature>
<dbReference type="Gene3D" id="1.25.40.10">
    <property type="entry name" value="Tetratricopeptide repeat domain"/>
    <property type="match status" value="3"/>
</dbReference>
<feature type="repeat" description="PPR" evidence="3">
    <location>
        <begin position="670"/>
        <end position="704"/>
    </location>
</feature>
<organism evidence="6 7">
    <name type="scientific">Aristolochia fimbriata</name>
    <name type="common">White veined hardy Dutchman's pipe vine</name>
    <dbReference type="NCBI Taxonomy" id="158543"/>
    <lineage>
        <taxon>Eukaryota</taxon>
        <taxon>Viridiplantae</taxon>
        <taxon>Streptophyta</taxon>
        <taxon>Embryophyta</taxon>
        <taxon>Tracheophyta</taxon>
        <taxon>Spermatophyta</taxon>
        <taxon>Magnoliopsida</taxon>
        <taxon>Magnoliidae</taxon>
        <taxon>Piperales</taxon>
        <taxon>Aristolochiaceae</taxon>
        <taxon>Aristolochia</taxon>
    </lineage>
</organism>
<feature type="repeat" description="PPR" evidence="3">
    <location>
        <begin position="600"/>
        <end position="634"/>
    </location>
</feature>
<dbReference type="InterPro" id="IPR002885">
    <property type="entry name" value="PPR_rpt"/>
</dbReference>
<dbReference type="Proteomes" id="UP000825729">
    <property type="component" value="Unassembled WGS sequence"/>
</dbReference>
<dbReference type="Pfam" id="PF12854">
    <property type="entry name" value="PPR_1"/>
    <property type="match status" value="1"/>
</dbReference>
<reference evidence="6 7" key="1">
    <citation type="submission" date="2021-07" db="EMBL/GenBank/DDBJ databases">
        <title>The Aristolochia fimbriata genome: insights into angiosperm evolution, floral development and chemical biosynthesis.</title>
        <authorList>
            <person name="Jiao Y."/>
        </authorList>
    </citation>
    <scope>NUCLEOTIDE SEQUENCE [LARGE SCALE GENOMIC DNA]</scope>
    <source>
        <strain evidence="6">IBCAS-2021</strain>
        <tissue evidence="6">Leaf</tissue>
    </source>
</reference>
<proteinExistence type="inferred from homology"/>
<dbReference type="PANTHER" id="PTHR47447">
    <property type="entry name" value="OS03G0856100 PROTEIN"/>
    <property type="match status" value="1"/>
</dbReference>
<feature type="region of interest" description="Disordered" evidence="4">
    <location>
        <begin position="210"/>
        <end position="296"/>
    </location>
</feature>
<dbReference type="InterPro" id="IPR011990">
    <property type="entry name" value="TPR-like_helical_dom_sf"/>
</dbReference>
<evidence type="ECO:0000259" key="5">
    <source>
        <dbReference type="PROSITE" id="PS50828"/>
    </source>
</evidence>
<evidence type="ECO:0000256" key="4">
    <source>
        <dbReference type="SAM" id="MobiDB-lite"/>
    </source>
</evidence>
<dbReference type="NCBIfam" id="TIGR00756">
    <property type="entry name" value="PPR"/>
    <property type="match status" value="8"/>
</dbReference>
<dbReference type="AlphaFoldDB" id="A0AAV7EUW9"/>
<keyword evidence="7" id="KW-1185">Reference proteome</keyword>
<protein>
    <recommendedName>
        <fullName evidence="5">Smr domain-containing protein</fullName>
    </recommendedName>
</protein>
<keyword evidence="2" id="KW-0677">Repeat</keyword>
<feature type="repeat" description="PPR" evidence="3">
    <location>
        <begin position="635"/>
        <end position="669"/>
    </location>
</feature>
<evidence type="ECO:0000256" key="1">
    <source>
        <dbReference type="ARBA" id="ARBA00007626"/>
    </source>
</evidence>
<dbReference type="PANTHER" id="PTHR47447:SF17">
    <property type="entry name" value="OS12G0638900 PROTEIN"/>
    <property type="match status" value="1"/>
</dbReference>
<name>A0AAV7EUW9_ARIFI</name>
<dbReference type="InterPro" id="IPR002625">
    <property type="entry name" value="Smr_dom"/>
</dbReference>
<dbReference type="PROSITE" id="PS51375">
    <property type="entry name" value="PPR"/>
    <property type="match status" value="8"/>
</dbReference>
<evidence type="ECO:0000256" key="2">
    <source>
        <dbReference type="ARBA" id="ARBA00022737"/>
    </source>
</evidence>
<evidence type="ECO:0000313" key="6">
    <source>
        <dbReference type="EMBL" id="KAG9451083.1"/>
    </source>
</evidence>
<dbReference type="PROSITE" id="PS50828">
    <property type="entry name" value="SMR"/>
    <property type="match status" value="1"/>
</dbReference>
<feature type="compositionally biased region" description="Polar residues" evidence="4">
    <location>
        <begin position="283"/>
        <end position="296"/>
    </location>
</feature>
<dbReference type="InterPro" id="IPR036063">
    <property type="entry name" value="Smr_dom_sf"/>
</dbReference>
<feature type="compositionally biased region" description="Polar residues" evidence="4">
    <location>
        <begin position="128"/>
        <end position="138"/>
    </location>
</feature>
<feature type="repeat" description="PPR" evidence="3">
    <location>
        <begin position="460"/>
        <end position="494"/>
    </location>
</feature>
<comment type="caution">
    <text evidence="6">The sequence shown here is derived from an EMBL/GenBank/DDBJ whole genome shotgun (WGS) entry which is preliminary data.</text>
</comment>
<feature type="repeat" description="PPR" evidence="3">
    <location>
        <begin position="565"/>
        <end position="599"/>
    </location>
</feature>
<sequence length="960" mass="104752">MRGLPAAASFGWGEIVYRGEESSFAEDLKIMLRTKQLGTLSQCARSFFLSGSRSGTPDGASTACPEDESCISKKATILCQKEPSDVAPLVVPLGTRPAVDHKTENSGKPSISKGFSLSNSHLQSDSSGPTNDDPNVPGLSSLTIAEQLVKAGVATVGFLSDVVNHKLPILDGGGIAVVSPNYVADTILSQQPQRRAHVVKVSPNSSVAVEVDSNPASTNCDGPKGKIRRSGVSEGFQQVSSTKGRNRKQSFDVGQSTKARNVEAGGQHSSNSRNKVSEDSSRHIPTTKANSMELTGSLSSVSHELIQCIQQGTTNHPSHGANSRSGGRVSERKAGQNFRCVEKGPHPAKYVKVRGGFTPSNYVVNEVHQILVQLKWGAAAEEALSKFDCRFNAYLANQVLKMLKDHSVALGFFNWLKRQPGFKHDGHSYTTMIGILGKARQFGAVKRLLEEMVRDGCQPNVVTYNRVIHGYGSANYIDEAMDVFSEMQQVGCEPDRVTYCTLIDIHAKAGFLEVALELYKRMQEVGLSPDTFTYSVIINCLGKAGHLSSAYKLFGEITSQGCIPNLITYNIMIALQAKARNYQCALKLYRDMQNAGFHPDKITYSIVMEVLGHCGYLNEAEVLFDEMKREGHAPDEPVYGLLVDLWGKAGNVHKARVWYLRMLGAGLKPNVPTCNSLLSAFLRGNLFSEAYNLLQNMISLGLSPSLQTYTLLLSCCTDAHYHGDMVLCCELMAVTGNPAHRFLSTMPAAGPDGQNVQAHASRFFDLIHSENRESKRGLVDAVVDFLHKAGLKEEAGSVWEVVARKNVYPDAVKEKSSCYWLINLHVMSDGTAVIALSRTLAWLRRRLLSSGVGPNRIDIVTGWGRRSRVTGSSLVRQSVQELLDIFRFPFLTQNGNTGCFTGCGEPLNAWLVQPCIERMHLLFVGIFSTDHFAGASSLLLFQCCLYESANLGSSMSLESE</sequence>
<accession>A0AAV7EUW9</accession>
<feature type="repeat" description="PPR" evidence="3">
    <location>
        <begin position="425"/>
        <end position="459"/>
    </location>
</feature>
<evidence type="ECO:0000313" key="7">
    <source>
        <dbReference type="Proteomes" id="UP000825729"/>
    </source>
</evidence>
<dbReference type="EMBL" id="JAINDJ010000004">
    <property type="protein sequence ID" value="KAG9451083.1"/>
    <property type="molecule type" value="Genomic_DNA"/>
</dbReference>
<evidence type="ECO:0000256" key="3">
    <source>
        <dbReference type="PROSITE-ProRule" id="PRU00708"/>
    </source>
</evidence>
<feature type="repeat" description="PPR" evidence="3">
    <location>
        <begin position="495"/>
        <end position="529"/>
    </location>
</feature>
<dbReference type="SUPFAM" id="SSF160443">
    <property type="entry name" value="SMR domain-like"/>
    <property type="match status" value="1"/>
</dbReference>
<dbReference type="Pfam" id="PF13041">
    <property type="entry name" value="PPR_2"/>
    <property type="match status" value="3"/>
</dbReference>
<feature type="compositionally biased region" description="Low complexity" evidence="4">
    <location>
        <begin position="116"/>
        <end position="127"/>
    </location>
</feature>
<feature type="compositionally biased region" description="Polar residues" evidence="4">
    <location>
        <begin position="106"/>
        <end position="115"/>
    </location>
</feature>
<feature type="region of interest" description="Disordered" evidence="4">
    <location>
        <begin position="97"/>
        <end position="138"/>
    </location>
</feature>
<feature type="repeat" description="PPR" evidence="3">
    <location>
        <begin position="530"/>
        <end position="564"/>
    </location>
</feature>
<dbReference type="SMART" id="SM00463">
    <property type="entry name" value="SMR"/>
    <property type="match status" value="1"/>
</dbReference>
<feature type="compositionally biased region" description="Polar residues" evidence="4">
    <location>
        <begin position="312"/>
        <end position="325"/>
    </location>
</feature>